<dbReference type="PROSITE" id="PS50041">
    <property type="entry name" value="C_TYPE_LECTIN_2"/>
    <property type="match status" value="1"/>
</dbReference>
<dbReference type="EMBL" id="JBJKFK010002536">
    <property type="protein sequence ID" value="KAL3310962.1"/>
    <property type="molecule type" value="Genomic_DNA"/>
</dbReference>
<dbReference type="InterPro" id="IPR001304">
    <property type="entry name" value="C-type_lectin-like"/>
</dbReference>
<proteinExistence type="predicted"/>
<evidence type="ECO:0000256" key="1">
    <source>
        <dbReference type="SAM" id="SignalP"/>
    </source>
</evidence>
<dbReference type="Proteomes" id="UP001626550">
    <property type="component" value="Unassembled WGS sequence"/>
</dbReference>
<gene>
    <name evidence="3" type="ORF">Ciccas_010462</name>
</gene>
<organism evidence="3 4">
    <name type="scientific">Cichlidogyrus casuarinus</name>
    <dbReference type="NCBI Taxonomy" id="1844966"/>
    <lineage>
        <taxon>Eukaryota</taxon>
        <taxon>Metazoa</taxon>
        <taxon>Spiralia</taxon>
        <taxon>Lophotrochozoa</taxon>
        <taxon>Platyhelminthes</taxon>
        <taxon>Monogenea</taxon>
        <taxon>Monopisthocotylea</taxon>
        <taxon>Dactylogyridea</taxon>
        <taxon>Ancyrocephalidae</taxon>
        <taxon>Cichlidogyrus</taxon>
    </lineage>
</organism>
<evidence type="ECO:0000259" key="2">
    <source>
        <dbReference type="PROSITE" id="PS50041"/>
    </source>
</evidence>
<feature type="signal peptide" evidence="1">
    <location>
        <begin position="1"/>
        <end position="24"/>
    </location>
</feature>
<dbReference type="Gene3D" id="3.10.100.10">
    <property type="entry name" value="Mannose-Binding Protein A, subunit A"/>
    <property type="match status" value="1"/>
</dbReference>
<evidence type="ECO:0000313" key="3">
    <source>
        <dbReference type="EMBL" id="KAL3310962.1"/>
    </source>
</evidence>
<feature type="domain" description="C-type lectin" evidence="2">
    <location>
        <begin position="37"/>
        <end position="182"/>
    </location>
</feature>
<dbReference type="InterPro" id="IPR016187">
    <property type="entry name" value="CTDL_fold"/>
</dbReference>
<dbReference type="SMART" id="SM00034">
    <property type="entry name" value="CLECT"/>
    <property type="match status" value="1"/>
</dbReference>
<evidence type="ECO:0000313" key="4">
    <source>
        <dbReference type="Proteomes" id="UP001626550"/>
    </source>
</evidence>
<name>A0ABD2PW25_9PLAT</name>
<sequence length="206" mass="23389">MNSLLTVLLVTILAVAMQCQMALDYPCFDDSWSYSNKSGKCYKNILGSVGYNWTDAQKKCSIAFPGPANITLSQFKSKNELEALVDLFNIKSMRSPVWIGATRIRKRKLSSFILEAGTSIYRWQGEDRNISNLNELFNWSGGSGSGDCLVFVYDYLAPSHSWSSRFTINEKDCAMDQVFFCEHYGLFDFPPVQLAFQFHNVKSEMD</sequence>
<dbReference type="AlphaFoldDB" id="A0ABD2PW25"/>
<dbReference type="SUPFAM" id="SSF56436">
    <property type="entry name" value="C-type lectin-like"/>
    <property type="match status" value="1"/>
</dbReference>
<dbReference type="CDD" id="cd00037">
    <property type="entry name" value="CLECT"/>
    <property type="match status" value="1"/>
</dbReference>
<protein>
    <recommendedName>
        <fullName evidence="2">C-type lectin domain-containing protein</fullName>
    </recommendedName>
</protein>
<accession>A0ABD2PW25</accession>
<feature type="chain" id="PRO_5044776108" description="C-type lectin domain-containing protein" evidence="1">
    <location>
        <begin position="25"/>
        <end position="206"/>
    </location>
</feature>
<reference evidence="3 4" key="1">
    <citation type="submission" date="2024-11" db="EMBL/GenBank/DDBJ databases">
        <title>Adaptive evolution of stress response genes in parasites aligns with host niche diversity.</title>
        <authorList>
            <person name="Hahn C."/>
            <person name="Resl P."/>
        </authorList>
    </citation>
    <scope>NUCLEOTIDE SEQUENCE [LARGE SCALE GENOMIC DNA]</scope>
    <source>
        <strain evidence="3">EGGRZ-B1_66</strain>
        <tissue evidence="3">Body</tissue>
    </source>
</reference>
<keyword evidence="4" id="KW-1185">Reference proteome</keyword>
<comment type="caution">
    <text evidence="3">The sequence shown here is derived from an EMBL/GenBank/DDBJ whole genome shotgun (WGS) entry which is preliminary data.</text>
</comment>
<dbReference type="InterPro" id="IPR016186">
    <property type="entry name" value="C-type_lectin-like/link_sf"/>
</dbReference>
<keyword evidence="1" id="KW-0732">Signal</keyword>